<organism evidence="2 3">
    <name type="scientific">Marasmius oreades</name>
    <name type="common">fairy-ring Marasmius</name>
    <dbReference type="NCBI Taxonomy" id="181124"/>
    <lineage>
        <taxon>Eukaryota</taxon>
        <taxon>Fungi</taxon>
        <taxon>Dikarya</taxon>
        <taxon>Basidiomycota</taxon>
        <taxon>Agaricomycotina</taxon>
        <taxon>Agaricomycetes</taxon>
        <taxon>Agaricomycetidae</taxon>
        <taxon>Agaricales</taxon>
        <taxon>Marasmiineae</taxon>
        <taxon>Marasmiaceae</taxon>
        <taxon>Marasmius</taxon>
    </lineage>
</organism>
<accession>A0A9P7RTR3</accession>
<evidence type="ECO:0000313" key="2">
    <source>
        <dbReference type="EMBL" id="KAG7089579.1"/>
    </source>
</evidence>
<reference evidence="2" key="1">
    <citation type="journal article" date="2021" name="Genome Biol. Evol.">
        <title>The assembled and annotated genome of the fairy-ring fungus Marasmius oreades.</title>
        <authorList>
            <person name="Hiltunen M."/>
            <person name="Ament-Velasquez S.L."/>
            <person name="Johannesson H."/>
        </authorList>
    </citation>
    <scope>NUCLEOTIDE SEQUENCE</scope>
    <source>
        <strain evidence="2">03SP1</strain>
    </source>
</reference>
<feature type="region of interest" description="Disordered" evidence="1">
    <location>
        <begin position="236"/>
        <end position="255"/>
    </location>
</feature>
<dbReference type="RefSeq" id="XP_043006049.1">
    <property type="nucleotide sequence ID" value="XM_043156264.1"/>
</dbReference>
<comment type="caution">
    <text evidence="2">The sequence shown here is derived from an EMBL/GenBank/DDBJ whole genome shotgun (WGS) entry which is preliminary data.</text>
</comment>
<proteinExistence type="predicted"/>
<feature type="compositionally biased region" description="Polar residues" evidence="1">
    <location>
        <begin position="509"/>
        <end position="518"/>
    </location>
</feature>
<dbReference type="AlphaFoldDB" id="A0A9P7RTR3"/>
<evidence type="ECO:0000313" key="3">
    <source>
        <dbReference type="Proteomes" id="UP001049176"/>
    </source>
</evidence>
<dbReference type="Proteomes" id="UP001049176">
    <property type="component" value="Chromosome 7"/>
</dbReference>
<dbReference type="GeneID" id="66080321"/>
<feature type="region of interest" description="Disordered" evidence="1">
    <location>
        <begin position="328"/>
        <end position="552"/>
    </location>
</feature>
<sequence>MAGRRVSTLPSIESSQQAHIDDLVQRNRTLDHTAKKLKEQVELEKTRAKTTIHDIQSKWHAEKKQWREAVDTLQACHRIAYLRVQVQVETERKNVLMEQAARRKDKLAKAHRDTMITRFQIRESELERVYEEEEGKAAERRARYEKEIKTLKGNVAELVARVHAQNELIEAGELAQDELQDQITELQKARAKKGLSSESIATRLERTILQLDNERDRNADLERSIDELKMNNEELKRQIDKSKSSETKDGTEMESLRKKRLELEVQVQALDAKLAKREGDDAKFSEMTKARLKNLEENRVLWQERAEELESTLEKLEADFKLATTELAKLKSAPKANGTTVASPHKKANTPTGDASEEEVQEAIAPVPSSPPTPGNSRTDTSSSNKPPRRRREQSKPVNDDYEVPFSTKGKGKGKETALASENRHPKTKGTRAKTKPRSDSQLQQESEKHSPTVAEDDSEIEELPPAIPDNEKVNRKEKVKKKRKPASDEEDVDLAAVRKPKRRKQNGDETTPNVNNKPRSKSKAPPSRAVDGSLAPAGVGDSASNLANTKPKKRRINLYSGGNDVPSFNFKVSLSTTGSFGFKT</sequence>
<feature type="compositionally biased region" description="Basic residues" evidence="1">
    <location>
        <begin position="426"/>
        <end position="436"/>
    </location>
</feature>
<evidence type="ECO:0000256" key="1">
    <source>
        <dbReference type="SAM" id="MobiDB-lite"/>
    </source>
</evidence>
<keyword evidence="3" id="KW-1185">Reference proteome</keyword>
<protein>
    <submittedName>
        <fullName evidence="2">Uncharacterized protein</fullName>
    </submittedName>
</protein>
<dbReference type="EMBL" id="CM032187">
    <property type="protein sequence ID" value="KAG7089579.1"/>
    <property type="molecule type" value="Genomic_DNA"/>
</dbReference>
<gene>
    <name evidence="2" type="ORF">E1B28_011246</name>
</gene>
<dbReference type="OrthoDB" id="2681654at2759"/>
<name>A0A9P7RTR3_9AGAR</name>
<feature type="compositionally biased region" description="Polar residues" evidence="1">
    <location>
        <begin position="375"/>
        <end position="386"/>
    </location>
</feature>